<feature type="compositionally biased region" description="Low complexity" evidence="1">
    <location>
        <begin position="424"/>
        <end position="488"/>
    </location>
</feature>
<evidence type="ECO:0000313" key="2">
    <source>
        <dbReference type="EMBL" id="KAK7206415.1"/>
    </source>
</evidence>
<dbReference type="EMBL" id="JBBJBU010000003">
    <property type="protein sequence ID" value="KAK7206415.1"/>
    <property type="molecule type" value="Genomic_DNA"/>
</dbReference>
<evidence type="ECO:0000313" key="3">
    <source>
        <dbReference type="Proteomes" id="UP001498771"/>
    </source>
</evidence>
<feature type="compositionally biased region" description="Polar residues" evidence="1">
    <location>
        <begin position="123"/>
        <end position="133"/>
    </location>
</feature>
<feature type="region of interest" description="Disordered" evidence="1">
    <location>
        <begin position="311"/>
        <end position="494"/>
    </location>
</feature>
<feature type="compositionally biased region" description="Low complexity" evidence="1">
    <location>
        <begin position="327"/>
        <end position="343"/>
    </location>
</feature>
<keyword evidence="3" id="KW-1185">Reference proteome</keyword>
<feature type="compositionally biased region" description="Polar residues" evidence="1">
    <location>
        <begin position="344"/>
        <end position="365"/>
    </location>
</feature>
<sequence>MSYYDSSAWQAAAAPPPAPVWEARSVSANSLPVEETGAFSSQIDEVERALDNLIKSGKFFPARRDGMPLLSPGIPHGPVAPIDPRMAQPVARPPFVSMASDPEIMRSQSSMAALNGFYASQRFQPSPVSQTPNPRGAAAADPEQVLQMKRRLAAARERELRNYHQEQQFNRSMSPDTARKVFPPQQPPTPTGMIHDLPAFNLAGMGKERVMSPSALSEDDRREMLNRQHRALYGEMVSAEEQQFLRASGTPSEPRVMSPRLAFDPFQQQLLKQQQQQLQQQQQQLQIQQQQQHQQQQQQQQQQQLQQQSQQQLQLQQQNRESNSPIGRPRSNSNGTSSPSSRSANFSLFDSTTTRQSNTSASSPEHSPPRAPLVRANTSATVGPIGSRPIGIGSGAIGGSRPIGSPFSLGHESDPFSHHLPERSPSVASNPSSVVGGGDTSSLSSSFNGGSLSSSTNNINNNQNNTPGAKNSAPGSASNPSTSSSTGNMAWSSKVWGNKGLGMAASVWG</sequence>
<dbReference type="PANTHER" id="PTHR14312">
    <property type="entry name" value="CREB/ATF BZIP TRANSCRIPTION FACTOR"/>
    <property type="match status" value="1"/>
</dbReference>
<dbReference type="GeneID" id="90035102"/>
<gene>
    <name evidence="2" type="ORF">BZA70DRAFT_135022</name>
</gene>
<protein>
    <submittedName>
        <fullName evidence="2">Uncharacterized protein</fullName>
    </submittedName>
</protein>
<name>A0ABR1F9C1_9ASCO</name>
<feature type="region of interest" description="Disordered" evidence="1">
    <location>
        <begin position="123"/>
        <end position="144"/>
    </location>
</feature>
<comment type="caution">
    <text evidence="2">The sequence shown here is derived from an EMBL/GenBank/DDBJ whole genome shotgun (WGS) entry which is preliminary data.</text>
</comment>
<proteinExistence type="predicted"/>
<organism evidence="2 3">
    <name type="scientific">Myxozyma melibiosi</name>
    <dbReference type="NCBI Taxonomy" id="54550"/>
    <lineage>
        <taxon>Eukaryota</taxon>
        <taxon>Fungi</taxon>
        <taxon>Dikarya</taxon>
        <taxon>Ascomycota</taxon>
        <taxon>Saccharomycotina</taxon>
        <taxon>Lipomycetes</taxon>
        <taxon>Lipomycetales</taxon>
        <taxon>Lipomycetaceae</taxon>
        <taxon>Myxozyma</taxon>
    </lineage>
</organism>
<evidence type="ECO:0000256" key="1">
    <source>
        <dbReference type="SAM" id="MobiDB-lite"/>
    </source>
</evidence>
<feature type="compositionally biased region" description="Polar residues" evidence="1">
    <location>
        <begin position="165"/>
        <end position="175"/>
    </location>
</feature>
<accession>A0ABR1F9C1</accession>
<reference evidence="2 3" key="1">
    <citation type="submission" date="2024-03" db="EMBL/GenBank/DDBJ databases">
        <title>Genome-scale model development and genomic sequencing of the oleaginous clade Lipomyces.</title>
        <authorList>
            <consortium name="Lawrence Berkeley National Laboratory"/>
            <person name="Czajka J.J."/>
            <person name="Han Y."/>
            <person name="Kim J."/>
            <person name="Mondo S.J."/>
            <person name="Hofstad B.A."/>
            <person name="Robles A."/>
            <person name="Haridas S."/>
            <person name="Riley R."/>
            <person name="LaButti K."/>
            <person name="Pangilinan J."/>
            <person name="Andreopoulos W."/>
            <person name="Lipzen A."/>
            <person name="Yan J."/>
            <person name="Wang M."/>
            <person name="Ng V."/>
            <person name="Grigoriev I.V."/>
            <person name="Spatafora J.W."/>
            <person name="Magnuson J.K."/>
            <person name="Baker S.E."/>
            <person name="Pomraning K.R."/>
        </authorList>
    </citation>
    <scope>NUCLEOTIDE SEQUENCE [LARGE SCALE GENOMIC DNA]</scope>
    <source>
        <strain evidence="2 3">Phaff 52-87</strain>
    </source>
</reference>
<feature type="region of interest" description="Disordered" evidence="1">
    <location>
        <begin position="165"/>
        <end position="191"/>
    </location>
</feature>
<feature type="compositionally biased region" description="Basic and acidic residues" evidence="1">
    <location>
        <begin position="411"/>
        <end position="422"/>
    </location>
</feature>
<dbReference type="PANTHER" id="PTHR14312:SF1">
    <property type="entry name" value="BASIC-LEUCINE ZIPPER TRANSCRIPTION FACTOR A"/>
    <property type="match status" value="1"/>
</dbReference>
<dbReference type="RefSeq" id="XP_064769448.1">
    <property type="nucleotide sequence ID" value="XM_064909590.1"/>
</dbReference>
<dbReference type="Proteomes" id="UP001498771">
    <property type="component" value="Unassembled WGS sequence"/>
</dbReference>